<gene>
    <name evidence="1" type="ORF">SDC9_187255</name>
</gene>
<dbReference type="AlphaFoldDB" id="A0A645HME3"/>
<evidence type="ECO:0000313" key="1">
    <source>
        <dbReference type="EMBL" id="MPN39726.1"/>
    </source>
</evidence>
<organism evidence="1">
    <name type="scientific">bioreactor metagenome</name>
    <dbReference type="NCBI Taxonomy" id="1076179"/>
    <lineage>
        <taxon>unclassified sequences</taxon>
        <taxon>metagenomes</taxon>
        <taxon>ecological metagenomes</taxon>
    </lineage>
</organism>
<proteinExistence type="predicted"/>
<comment type="caution">
    <text evidence="1">The sequence shown here is derived from an EMBL/GenBank/DDBJ whole genome shotgun (WGS) entry which is preliminary data.</text>
</comment>
<protein>
    <recommendedName>
        <fullName evidence="2">LPS biosynthesis protein</fullName>
    </recommendedName>
</protein>
<accession>A0A645HME3</accession>
<evidence type="ECO:0008006" key="2">
    <source>
        <dbReference type="Google" id="ProtNLM"/>
    </source>
</evidence>
<dbReference type="EMBL" id="VSSQ01095709">
    <property type="protein sequence ID" value="MPN39726.1"/>
    <property type="molecule type" value="Genomic_DNA"/>
</dbReference>
<reference evidence="1" key="1">
    <citation type="submission" date="2019-08" db="EMBL/GenBank/DDBJ databases">
        <authorList>
            <person name="Kucharzyk K."/>
            <person name="Murdoch R.W."/>
            <person name="Higgins S."/>
            <person name="Loffler F."/>
        </authorList>
    </citation>
    <scope>NUCLEOTIDE SEQUENCE</scope>
</reference>
<name>A0A645HME3_9ZZZZ</name>
<sequence>MKAFYKGDRSLGHKIQDEFVEELRASLGKTDHCSCQKACKYHGKCIECVAIHRAHREHLPNCFRSMVNERIEKLSELTEHTALEQIEK</sequence>